<dbReference type="EMBL" id="SNWR01000001">
    <property type="protein sequence ID" value="TDO41856.1"/>
    <property type="molecule type" value="Genomic_DNA"/>
</dbReference>
<organism evidence="1 2">
    <name type="scientific">Paractinoplanes brasiliensis</name>
    <dbReference type="NCBI Taxonomy" id="52695"/>
    <lineage>
        <taxon>Bacteria</taxon>
        <taxon>Bacillati</taxon>
        <taxon>Actinomycetota</taxon>
        <taxon>Actinomycetes</taxon>
        <taxon>Micromonosporales</taxon>
        <taxon>Micromonosporaceae</taxon>
        <taxon>Paractinoplanes</taxon>
    </lineage>
</organism>
<dbReference type="RefSeq" id="WP_166661258.1">
    <property type="nucleotide sequence ID" value="NZ_BOMD01000064.1"/>
</dbReference>
<accession>A0A4R6K2H5</accession>
<protein>
    <submittedName>
        <fullName evidence="1">Uncharacterized protein</fullName>
    </submittedName>
</protein>
<sequence length="607" mass="68100">MAEIENMRAALDERILPTVTRWNRLEGRPRLADFDRALRAEVRDPLWMLARQWQLGELFGDDAGSPVFAQAHVATTRLTKYRAGDHDAREFLTTVPLEAQVEARPVPYLAGGAVLSLDLRLLLGRRWLKLVRAVGDFDDEFIDGYPVDHPDPDDPADALIVAHPEVWQQVAALAGRVMDGYLLYDYLRADAAHHAYDGTSIDAADFTVVDELADRFRRWADTLFYQPPTGDAWQPDRLEYQFAVSAPTPDGERVYLAEQYYQGRLDWYNVDAAPAAPPLSIPGDPPTPGPPEPTTTSFIPVQVVFDGMPNTRWWAFEDRKTNFGDIRPDTTDLAKLLFMEFGLVYANDWYLVPQSLPAGSIAHVAGLAVTNVFGERFWIEPSGSGAGDQWQRWSMFTNGTDDLVLLPTVPKIQEGRPLEEVCLIRDEMANMVWGVETRVPLATGGSRPGEELARETLVFHRRILDAAIADGTVVPPAGDPQAPIRYRVMGSVPENWIPFIPVHVDGDNREIQLQRAAMPRILDGDPAPAPVRVRPRTVLLREGLDAAPPRPYFLHEEEVPRSGVAVSQRFQRTRWYDGRVVTWVGVHKQTARRTRSSGLGFDYLQAT</sequence>
<gene>
    <name evidence="1" type="ORF">C8E87_5609</name>
</gene>
<name>A0A4R6K2H5_9ACTN</name>
<comment type="caution">
    <text evidence="1">The sequence shown here is derived from an EMBL/GenBank/DDBJ whole genome shotgun (WGS) entry which is preliminary data.</text>
</comment>
<evidence type="ECO:0000313" key="1">
    <source>
        <dbReference type="EMBL" id="TDO41856.1"/>
    </source>
</evidence>
<evidence type="ECO:0000313" key="2">
    <source>
        <dbReference type="Proteomes" id="UP000294901"/>
    </source>
</evidence>
<dbReference type="AlphaFoldDB" id="A0A4R6K2H5"/>
<proteinExistence type="predicted"/>
<dbReference type="Proteomes" id="UP000294901">
    <property type="component" value="Unassembled WGS sequence"/>
</dbReference>
<reference evidence="1 2" key="1">
    <citation type="submission" date="2019-03" db="EMBL/GenBank/DDBJ databases">
        <title>Sequencing the genomes of 1000 actinobacteria strains.</title>
        <authorList>
            <person name="Klenk H.-P."/>
        </authorList>
    </citation>
    <scope>NUCLEOTIDE SEQUENCE [LARGE SCALE GENOMIC DNA]</scope>
    <source>
        <strain evidence="1 2">DSM 43805</strain>
    </source>
</reference>
<keyword evidence="2" id="KW-1185">Reference proteome</keyword>